<keyword evidence="3" id="KW-1185">Reference proteome</keyword>
<organism evidence="2 3">
    <name type="scientific">Tetradesmus obliquus</name>
    <name type="common">Green alga</name>
    <name type="synonym">Acutodesmus obliquus</name>
    <dbReference type="NCBI Taxonomy" id="3088"/>
    <lineage>
        <taxon>Eukaryota</taxon>
        <taxon>Viridiplantae</taxon>
        <taxon>Chlorophyta</taxon>
        <taxon>core chlorophytes</taxon>
        <taxon>Chlorophyceae</taxon>
        <taxon>CS clade</taxon>
        <taxon>Sphaeropleales</taxon>
        <taxon>Scenedesmaceae</taxon>
        <taxon>Tetradesmus</taxon>
    </lineage>
</organism>
<sequence length="288" mass="30495">MLSSSPCCSSNDHSRESAQAPQRYCVEVTRAASMAAHTAAVSDAQRLRLIKDLALGALENRGVYEHNIWSLELVVSYTDRFGFVKRFSVDVGEVDPASNTHAAAAATPRTPAPPAAAAAAAPPPAPPAAAAAAEEQADMEHDAEPELPSMSEAAAEADSSGEASAPPADDPACSKSDKQPQLGSSRPNSIISISVGSRSYACSLKAYGKSGSRARQVFITTPETAAAERRHGKRNGYLFMADEEGLQQVQDGLMGVKSWADVKRRVEPFVMQRSKRAADVLQRLAEMA</sequence>
<feature type="compositionally biased region" description="Low complexity" evidence="1">
    <location>
        <begin position="102"/>
        <end position="120"/>
    </location>
</feature>
<proteinExistence type="predicted"/>
<gene>
    <name evidence="2" type="ORF">OEZ85_004828</name>
</gene>
<feature type="region of interest" description="Disordered" evidence="1">
    <location>
        <begin position="1"/>
        <end position="21"/>
    </location>
</feature>
<reference evidence="2 3" key="1">
    <citation type="submission" date="2023-05" db="EMBL/GenBank/DDBJ databases">
        <title>A 100% complete, gapless, phased diploid assembly of the Scenedesmus obliquus UTEX 3031 genome.</title>
        <authorList>
            <person name="Biondi T.C."/>
            <person name="Hanschen E.R."/>
            <person name="Kwon T."/>
            <person name="Eng W."/>
            <person name="Kruse C.P.S."/>
            <person name="Koehler S.I."/>
            <person name="Kunde Y."/>
            <person name="Gleasner C.D."/>
            <person name="You Mak K.T."/>
            <person name="Polle J."/>
            <person name="Hovde B.T."/>
            <person name="Starkenburg S.R."/>
        </authorList>
    </citation>
    <scope>NUCLEOTIDE SEQUENCE [LARGE SCALE GENOMIC DNA]</scope>
    <source>
        <strain evidence="2 3">DOE0152z</strain>
    </source>
</reference>
<feature type="compositionally biased region" description="Low complexity" evidence="1">
    <location>
        <begin position="148"/>
        <end position="174"/>
    </location>
</feature>
<dbReference type="EMBL" id="CP126219">
    <property type="protein sequence ID" value="WIA20411.1"/>
    <property type="molecule type" value="Genomic_DNA"/>
</dbReference>
<feature type="compositionally biased region" description="Low complexity" evidence="1">
    <location>
        <begin position="1"/>
        <end position="10"/>
    </location>
</feature>
<evidence type="ECO:0000256" key="1">
    <source>
        <dbReference type="SAM" id="MobiDB-lite"/>
    </source>
</evidence>
<feature type="region of interest" description="Disordered" evidence="1">
    <location>
        <begin position="100"/>
        <end position="190"/>
    </location>
</feature>
<dbReference type="Proteomes" id="UP001244341">
    <property type="component" value="Chromosome 12b"/>
</dbReference>
<name>A0ABY8UFY9_TETOB</name>
<feature type="compositionally biased region" description="Polar residues" evidence="1">
    <location>
        <begin position="179"/>
        <end position="190"/>
    </location>
</feature>
<evidence type="ECO:0000313" key="3">
    <source>
        <dbReference type="Proteomes" id="UP001244341"/>
    </source>
</evidence>
<accession>A0ABY8UFY9</accession>
<evidence type="ECO:0000313" key="2">
    <source>
        <dbReference type="EMBL" id="WIA20411.1"/>
    </source>
</evidence>
<protein>
    <submittedName>
        <fullName evidence="2">Uncharacterized protein</fullName>
    </submittedName>
</protein>